<dbReference type="GO" id="GO:0005524">
    <property type="term" value="F:ATP binding"/>
    <property type="evidence" value="ECO:0007669"/>
    <property type="project" value="UniProtKB-KW"/>
</dbReference>
<gene>
    <name evidence="8" type="ORF">DP130_09990</name>
    <name evidence="7" type="ORF">K234311028_10720</name>
</gene>
<dbReference type="RefSeq" id="WP_035109919.1">
    <property type="nucleotide sequence ID" value="NZ_AP026804.1"/>
</dbReference>
<keyword evidence="3 8" id="KW-0418">Kinase</keyword>
<dbReference type="SUPFAM" id="SSF63862">
    <property type="entry name" value="Thiamin pyrophosphokinase, substrate-binding domain"/>
    <property type="match status" value="1"/>
</dbReference>
<dbReference type="InterPro" id="IPR007373">
    <property type="entry name" value="Thiamin_PyroPKinase_B1-bd"/>
</dbReference>
<dbReference type="GO" id="GO:0016301">
    <property type="term" value="F:kinase activity"/>
    <property type="evidence" value="ECO:0007669"/>
    <property type="project" value="UniProtKB-KW"/>
</dbReference>
<dbReference type="SMART" id="SM00983">
    <property type="entry name" value="TPK_B1_binding"/>
    <property type="match status" value="1"/>
</dbReference>
<proteinExistence type="predicted"/>
<dbReference type="PANTHER" id="PTHR41299">
    <property type="entry name" value="THIAMINE PYROPHOSPHOKINASE"/>
    <property type="match status" value="1"/>
</dbReference>
<evidence type="ECO:0000256" key="4">
    <source>
        <dbReference type="ARBA" id="ARBA00022840"/>
    </source>
</evidence>
<evidence type="ECO:0000313" key="10">
    <source>
        <dbReference type="Proteomes" id="UP001321763"/>
    </source>
</evidence>
<protein>
    <recommendedName>
        <fullName evidence="5">Thiamine diphosphokinase</fullName>
        <ecNumber evidence="5">2.7.6.2</ecNumber>
    </recommendedName>
</protein>
<reference evidence="8 9" key="1">
    <citation type="submission" date="2018-06" db="EMBL/GenBank/DDBJ databases">
        <title>Genome conservation of Clostridium tetani.</title>
        <authorList>
            <person name="Bruggemann H."/>
            <person name="Popoff M.R."/>
        </authorList>
    </citation>
    <scope>NUCLEOTIDE SEQUENCE [LARGE SCALE GENOMIC DNA]</scope>
    <source>
        <strain evidence="8 9">2017.061</strain>
    </source>
</reference>
<feature type="domain" description="Thiamin pyrophosphokinase thiamin-binding" evidence="6">
    <location>
        <begin position="139"/>
        <end position="207"/>
    </location>
</feature>
<dbReference type="Proteomes" id="UP001321763">
    <property type="component" value="Chromosome"/>
</dbReference>
<keyword evidence="2" id="KW-0547">Nucleotide-binding</keyword>
<dbReference type="InterPro" id="IPR036759">
    <property type="entry name" value="TPK_catalytic_sf"/>
</dbReference>
<dbReference type="AlphaFoldDB" id="A0A4Q0VC38"/>
<evidence type="ECO:0000313" key="9">
    <source>
        <dbReference type="Proteomes" id="UP000290921"/>
    </source>
</evidence>
<dbReference type="EC" id="2.7.6.2" evidence="5"/>
<dbReference type="EMBL" id="AP026818">
    <property type="protein sequence ID" value="BDR80826.1"/>
    <property type="molecule type" value="Genomic_DNA"/>
</dbReference>
<name>A0A4Q0VC38_CLOTA</name>
<sequence length="213" mass="24094">MKALIVCGGKAPEKELLLEELKDSDIIIAADKGAEALYKCNIKPNFIVGDFDSIDENILNYYRKNNINLNAFPVEKDFTDSEAAVIKAINMGAHKIALLGCTGSRLDHVLSNINLLYYSLTSNIQCYIRDEFNYIRMVEKPTYIKKDKFKYFSLLSFKEDVINLTIHGAKYPLNNHHLKVGYLSGLGVSNEIKENEAYIEFSSGILLIIQSRD</sequence>
<evidence type="ECO:0000256" key="5">
    <source>
        <dbReference type="NCBIfam" id="TIGR01378"/>
    </source>
</evidence>
<dbReference type="GO" id="GO:0030975">
    <property type="term" value="F:thiamine binding"/>
    <property type="evidence" value="ECO:0007669"/>
    <property type="project" value="InterPro"/>
</dbReference>
<dbReference type="GO" id="GO:0006772">
    <property type="term" value="P:thiamine metabolic process"/>
    <property type="evidence" value="ECO:0007669"/>
    <property type="project" value="UniProtKB-UniRule"/>
</dbReference>
<accession>A0A4Q0VC38</accession>
<dbReference type="InterPro" id="IPR053149">
    <property type="entry name" value="TPK"/>
</dbReference>
<dbReference type="GO" id="GO:0004788">
    <property type="term" value="F:thiamine diphosphokinase activity"/>
    <property type="evidence" value="ECO:0007669"/>
    <property type="project" value="UniProtKB-UniRule"/>
</dbReference>
<dbReference type="PANTHER" id="PTHR41299:SF1">
    <property type="entry name" value="THIAMINE PYROPHOSPHOKINASE"/>
    <property type="match status" value="1"/>
</dbReference>
<dbReference type="CDD" id="cd07995">
    <property type="entry name" value="TPK"/>
    <property type="match status" value="1"/>
</dbReference>
<evidence type="ECO:0000256" key="1">
    <source>
        <dbReference type="ARBA" id="ARBA00022679"/>
    </source>
</evidence>
<dbReference type="InterPro" id="IPR006282">
    <property type="entry name" value="Thi_PPkinase"/>
</dbReference>
<dbReference type="InterPro" id="IPR007371">
    <property type="entry name" value="TPK_catalytic"/>
</dbReference>
<evidence type="ECO:0000256" key="2">
    <source>
        <dbReference type="ARBA" id="ARBA00022741"/>
    </source>
</evidence>
<evidence type="ECO:0000313" key="7">
    <source>
        <dbReference type="EMBL" id="BDR80826.1"/>
    </source>
</evidence>
<keyword evidence="4" id="KW-0067">ATP-binding</keyword>
<dbReference type="GO" id="GO:0009229">
    <property type="term" value="P:thiamine diphosphate biosynthetic process"/>
    <property type="evidence" value="ECO:0007669"/>
    <property type="project" value="InterPro"/>
</dbReference>
<organism evidence="8 9">
    <name type="scientific">Clostridium tetani</name>
    <dbReference type="NCBI Taxonomy" id="1513"/>
    <lineage>
        <taxon>Bacteria</taxon>
        <taxon>Bacillati</taxon>
        <taxon>Bacillota</taxon>
        <taxon>Clostridia</taxon>
        <taxon>Eubacteriales</taxon>
        <taxon>Clostridiaceae</taxon>
        <taxon>Clostridium</taxon>
    </lineage>
</organism>
<reference evidence="7 10" key="2">
    <citation type="submission" date="2022-09" db="EMBL/GenBank/DDBJ databases">
        <title>complete genome sequences of Clostridium tetani str. KHSU-234311-028 isolated from soil.</title>
        <authorList>
            <person name="Sekizuka T."/>
            <person name="Shitada C."/>
            <person name="Takahashi M."/>
            <person name="Kuroda M."/>
        </authorList>
    </citation>
    <scope>NUCLEOTIDE SEQUENCE [LARGE SCALE GENOMIC DNA]</scope>
    <source>
        <strain evidence="7 10">KHSU-234311-028</strain>
    </source>
</reference>
<dbReference type="Proteomes" id="UP000290921">
    <property type="component" value="Unassembled WGS sequence"/>
</dbReference>
<dbReference type="Gene3D" id="3.40.50.10240">
    <property type="entry name" value="Thiamin pyrophosphokinase, catalytic domain"/>
    <property type="match status" value="1"/>
</dbReference>
<dbReference type="Pfam" id="PF04263">
    <property type="entry name" value="TPK_catalytic"/>
    <property type="match status" value="1"/>
</dbReference>
<dbReference type="EMBL" id="QMAP01000008">
    <property type="protein sequence ID" value="RXI47635.1"/>
    <property type="molecule type" value="Genomic_DNA"/>
</dbReference>
<dbReference type="SUPFAM" id="SSF63999">
    <property type="entry name" value="Thiamin pyrophosphokinase, catalytic domain"/>
    <property type="match status" value="1"/>
</dbReference>
<dbReference type="Pfam" id="PF04265">
    <property type="entry name" value="TPK_B1_binding"/>
    <property type="match status" value="1"/>
</dbReference>
<dbReference type="InterPro" id="IPR036371">
    <property type="entry name" value="TPK_B1-bd_sf"/>
</dbReference>
<keyword evidence="1 8" id="KW-0808">Transferase</keyword>
<evidence type="ECO:0000259" key="6">
    <source>
        <dbReference type="SMART" id="SM00983"/>
    </source>
</evidence>
<dbReference type="NCBIfam" id="TIGR01378">
    <property type="entry name" value="thi_PPkinase"/>
    <property type="match status" value="1"/>
</dbReference>
<evidence type="ECO:0000313" key="8">
    <source>
        <dbReference type="EMBL" id="RXI47635.1"/>
    </source>
</evidence>
<evidence type="ECO:0000256" key="3">
    <source>
        <dbReference type="ARBA" id="ARBA00022777"/>
    </source>
</evidence>